<name>A0A6J7KXE4_9ZZZZ</name>
<dbReference type="AlphaFoldDB" id="A0A6J7KXE4"/>
<proteinExistence type="predicted"/>
<gene>
    <name evidence="1" type="ORF">UFOPK3874_00496</name>
</gene>
<protein>
    <submittedName>
        <fullName evidence="1">Unannotated protein</fullName>
    </submittedName>
</protein>
<dbReference type="EMBL" id="CAFBNS010000070">
    <property type="protein sequence ID" value="CAB4960397.1"/>
    <property type="molecule type" value="Genomic_DNA"/>
</dbReference>
<evidence type="ECO:0000313" key="1">
    <source>
        <dbReference type="EMBL" id="CAB4960397.1"/>
    </source>
</evidence>
<reference evidence="1" key="1">
    <citation type="submission" date="2020-05" db="EMBL/GenBank/DDBJ databases">
        <authorList>
            <person name="Chiriac C."/>
            <person name="Salcher M."/>
            <person name="Ghai R."/>
            <person name="Kavagutti S V."/>
        </authorList>
    </citation>
    <scope>NUCLEOTIDE SEQUENCE</scope>
</reference>
<organism evidence="1">
    <name type="scientific">freshwater metagenome</name>
    <dbReference type="NCBI Taxonomy" id="449393"/>
    <lineage>
        <taxon>unclassified sequences</taxon>
        <taxon>metagenomes</taxon>
        <taxon>ecological metagenomes</taxon>
    </lineage>
</organism>
<accession>A0A6J7KXE4</accession>
<sequence>MPSSNMSTRFASCGASLEWITKPSGVAPCVAAMRRSVASSTAVCTVSGAGAVGTGAVLGAGSVL</sequence>